<reference evidence="3 4" key="1">
    <citation type="submission" date="2016-08" db="EMBL/GenBank/DDBJ databases">
        <title>Complete genome sequence of Bacillus muralis G25-68, a strain with toxicity to nematodes.</title>
        <authorList>
            <person name="Zheng Z."/>
        </authorList>
    </citation>
    <scope>NUCLEOTIDE SEQUENCE [LARGE SCALE GENOMIC DNA]</scope>
    <source>
        <strain evidence="3 4">G25-68</strain>
    </source>
</reference>
<keyword evidence="4" id="KW-1185">Reference proteome</keyword>
<dbReference type="AlphaFoldDB" id="A0A1B3XRJ9"/>
<protein>
    <recommendedName>
        <fullName evidence="2">Transposase for insertion sequence element IS21-like C-terminal domain-containing protein</fullName>
    </recommendedName>
</protein>
<organism evidence="3 4">
    <name type="scientific">Peribacillus muralis</name>
    <dbReference type="NCBI Taxonomy" id="264697"/>
    <lineage>
        <taxon>Bacteria</taxon>
        <taxon>Bacillati</taxon>
        <taxon>Bacillota</taxon>
        <taxon>Bacilli</taxon>
        <taxon>Bacillales</taxon>
        <taxon>Bacillaceae</taxon>
        <taxon>Peribacillus</taxon>
    </lineage>
</organism>
<dbReference type="Proteomes" id="UP000077926">
    <property type="component" value="Chromosome"/>
</dbReference>
<name>A0A1B3XRJ9_9BACI</name>
<dbReference type="KEGG" id="bmur:ABE28_015950"/>
<dbReference type="EMBL" id="CP017080">
    <property type="protein sequence ID" value="AOH55855.1"/>
    <property type="molecule type" value="Genomic_DNA"/>
</dbReference>
<evidence type="ECO:0000259" key="2">
    <source>
        <dbReference type="Pfam" id="PF22483"/>
    </source>
</evidence>
<dbReference type="PANTHER" id="PTHR35004">
    <property type="entry name" value="TRANSPOSASE RV3428C-RELATED"/>
    <property type="match status" value="1"/>
</dbReference>
<evidence type="ECO:0000313" key="3">
    <source>
        <dbReference type="EMBL" id="AOH55855.1"/>
    </source>
</evidence>
<dbReference type="PANTHER" id="PTHR35004:SF6">
    <property type="entry name" value="TRANSPOSASE"/>
    <property type="match status" value="1"/>
</dbReference>
<dbReference type="RefSeq" id="WP_064463620.1">
    <property type="nucleotide sequence ID" value="NZ_CP017080.1"/>
</dbReference>
<dbReference type="InterPro" id="IPR054353">
    <property type="entry name" value="IstA-like_C"/>
</dbReference>
<accession>A0A1B3XRJ9</accession>
<feature type="domain" description="Transposase for insertion sequence element IS21-like C-terminal" evidence="2">
    <location>
        <begin position="68"/>
        <end position="132"/>
    </location>
</feature>
<gene>
    <name evidence="3" type="ORF">ABE28_015950</name>
</gene>
<sequence>MKRTVLYVKNNFFQRKHEPTLYALNHDIRIWLDHTANQKKNQTTNETPVQRLQHEQKFLRSWGIKSLFPTSHWEMREVSRDYFISYLGKKYSVPFRYAGQKVKVKVTLDHQIEMYDEQECIAQHPILTSKTKVYVKQEHYEGMQEIEKEQELTNPPGLAAKNSVQVPTPMVETRSLAS</sequence>
<dbReference type="STRING" id="264697.ABE28_015950"/>
<evidence type="ECO:0000313" key="4">
    <source>
        <dbReference type="Proteomes" id="UP000077926"/>
    </source>
</evidence>
<proteinExistence type="predicted"/>
<evidence type="ECO:0000256" key="1">
    <source>
        <dbReference type="SAM" id="MobiDB-lite"/>
    </source>
</evidence>
<dbReference type="OrthoDB" id="92877at2"/>
<dbReference type="Pfam" id="PF22483">
    <property type="entry name" value="Mu-transpos_C_2"/>
    <property type="match status" value="1"/>
</dbReference>
<feature type="region of interest" description="Disordered" evidence="1">
    <location>
        <begin position="148"/>
        <end position="178"/>
    </location>
</feature>